<dbReference type="Proteomes" id="UP000652761">
    <property type="component" value="Unassembled WGS sequence"/>
</dbReference>
<reference evidence="1" key="1">
    <citation type="submission" date="2017-07" db="EMBL/GenBank/DDBJ databases">
        <title>Taro Niue Genome Assembly and Annotation.</title>
        <authorList>
            <person name="Atibalentja N."/>
            <person name="Keating K."/>
            <person name="Fields C.J."/>
        </authorList>
    </citation>
    <scope>NUCLEOTIDE SEQUENCE</scope>
    <source>
        <strain evidence="1">Niue_2</strain>
        <tissue evidence="1">Leaf</tissue>
    </source>
</reference>
<name>A0A843UVG8_COLES</name>
<organism evidence="1 2">
    <name type="scientific">Colocasia esculenta</name>
    <name type="common">Wild taro</name>
    <name type="synonym">Arum esculentum</name>
    <dbReference type="NCBI Taxonomy" id="4460"/>
    <lineage>
        <taxon>Eukaryota</taxon>
        <taxon>Viridiplantae</taxon>
        <taxon>Streptophyta</taxon>
        <taxon>Embryophyta</taxon>
        <taxon>Tracheophyta</taxon>
        <taxon>Spermatophyta</taxon>
        <taxon>Magnoliopsida</taxon>
        <taxon>Liliopsida</taxon>
        <taxon>Araceae</taxon>
        <taxon>Aroideae</taxon>
        <taxon>Colocasieae</taxon>
        <taxon>Colocasia</taxon>
    </lineage>
</organism>
<dbReference type="PANTHER" id="PTHR14614:SF123">
    <property type="entry name" value="OS04G0645500 PROTEIN"/>
    <property type="match status" value="1"/>
</dbReference>
<dbReference type="EMBL" id="NMUH01000902">
    <property type="protein sequence ID" value="MQL86467.1"/>
    <property type="molecule type" value="Genomic_DNA"/>
</dbReference>
<dbReference type="Gene3D" id="3.40.50.150">
    <property type="entry name" value="Vaccinia Virus protein VP39"/>
    <property type="match status" value="1"/>
</dbReference>
<dbReference type="InterPro" id="IPR019410">
    <property type="entry name" value="Methyltransf_16"/>
</dbReference>
<keyword evidence="2" id="KW-1185">Reference proteome</keyword>
<dbReference type="Pfam" id="PF10294">
    <property type="entry name" value="Methyltransf_16"/>
    <property type="match status" value="1"/>
</dbReference>
<sequence>MMCSQHANTQVMSSGPWRLGVLTSSGLNLPLEGVPLPADWDQVQIPQTAPFLSGADSVLPNLHEEPDADQWLRIHATTAQHQENESKSKSQRERARAERLLMENEMGEGREVEVAGKKLLIHESRNTCDPATGRVLTGSWLWDSALHLSEWMAAAPPHHLADKTVLELGAGTGLPGLTAALLGAARVVLTDQAPLLPGLRTNAAVNGLADRVEVRELSWGTGGEDPKWVPPPDVVLMSDVFYDPDEMGGLAETLRRVCGEATVIWSASEVRESVNSCLELLAEDGFRVTEELSAVRQQLMCSPGESSEFVVFVIQPPRD</sequence>
<evidence type="ECO:0000313" key="2">
    <source>
        <dbReference type="Proteomes" id="UP000652761"/>
    </source>
</evidence>
<dbReference type="AlphaFoldDB" id="A0A843UVG8"/>
<gene>
    <name evidence="1" type="ORF">Taro_019002</name>
</gene>
<proteinExistence type="predicted"/>
<dbReference type="OrthoDB" id="413520at2759"/>
<dbReference type="CDD" id="cd02440">
    <property type="entry name" value="AdoMet_MTases"/>
    <property type="match status" value="1"/>
</dbReference>
<evidence type="ECO:0000313" key="1">
    <source>
        <dbReference type="EMBL" id="MQL86467.1"/>
    </source>
</evidence>
<protein>
    <submittedName>
        <fullName evidence="1">Uncharacterized protein</fullName>
    </submittedName>
</protein>
<dbReference type="SUPFAM" id="SSF53335">
    <property type="entry name" value="S-adenosyl-L-methionine-dependent methyltransferases"/>
    <property type="match status" value="1"/>
</dbReference>
<dbReference type="PANTHER" id="PTHR14614">
    <property type="entry name" value="HEPATOCELLULAR CARCINOMA-ASSOCIATED ANTIGEN"/>
    <property type="match status" value="1"/>
</dbReference>
<dbReference type="InterPro" id="IPR029063">
    <property type="entry name" value="SAM-dependent_MTases_sf"/>
</dbReference>
<accession>A0A843UVG8</accession>
<comment type="caution">
    <text evidence="1">The sequence shown here is derived from an EMBL/GenBank/DDBJ whole genome shotgun (WGS) entry which is preliminary data.</text>
</comment>